<feature type="transmembrane region" description="Helical" evidence="9">
    <location>
        <begin position="364"/>
        <end position="392"/>
    </location>
</feature>
<feature type="transmembrane region" description="Helical" evidence="9">
    <location>
        <begin position="491"/>
        <end position="510"/>
    </location>
</feature>
<evidence type="ECO:0000256" key="6">
    <source>
        <dbReference type="ARBA" id="ARBA00023065"/>
    </source>
</evidence>
<keyword evidence="4 9" id="KW-0812">Transmembrane</keyword>
<dbReference type="GO" id="GO:0016471">
    <property type="term" value="C:vacuolar proton-transporting V-type ATPase complex"/>
    <property type="evidence" value="ECO:0007669"/>
    <property type="project" value="TreeGrafter"/>
</dbReference>
<feature type="coiled-coil region" evidence="8">
    <location>
        <begin position="233"/>
        <end position="267"/>
    </location>
</feature>
<reference evidence="10" key="2">
    <citation type="journal article" date="2021" name="PeerJ">
        <title>Extensive microbial diversity within the chicken gut microbiome revealed by metagenomics and culture.</title>
        <authorList>
            <person name="Gilroy R."/>
            <person name="Ravi A."/>
            <person name="Getino M."/>
            <person name="Pursley I."/>
            <person name="Horton D.L."/>
            <person name="Alikhan N.F."/>
            <person name="Baker D."/>
            <person name="Gharbi K."/>
            <person name="Hall N."/>
            <person name="Watson M."/>
            <person name="Adriaenssens E.M."/>
            <person name="Foster-Nyarko E."/>
            <person name="Jarju S."/>
            <person name="Secka A."/>
            <person name="Antonio M."/>
            <person name="Oren A."/>
            <person name="Chaudhuri R.R."/>
            <person name="La Ragione R."/>
            <person name="Hildebrand F."/>
            <person name="Pallen M.J."/>
        </authorList>
    </citation>
    <scope>NUCLEOTIDE SEQUENCE</scope>
    <source>
        <strain evidence="10">ChiSjej1B19-7085</strain>
    </source>
</reference>
<proteinExistence type="inferred from homology"/>
<reference evidence="10" key="1">
    <citation type="submission" date="2020-10" db="EMBL/GenBank/DDBJ databases">
        <authorList>
            <person name="Gilroy R."/>
        </authorList>
    </citation>
    <scope>NUCLEOTIDE SEQUENCE</scope>
    <source>
        <strain evidence="10">ChiSjej1B19-7085</strain>
    </source>
</reference>
<name>A0A9D1J0S9_9FIRM</name>
<dbReference type="EMBL" id="DVHF01000019">
    <property type="protein sequence ID" value="HIR56319.1"/>
    <property type="molecule type" value="Genomic_DNA"/>
</dbReference>
<evidence type="ECO:0000256" key="2">
    <source>
        <dbReference type="ARBA" id="ARBA00009904"/>
    </source>
</evidence>
<dbReference type="AlphaFoldDB" id="A0A9D1J0S9"/>
<dbReference type="Proteomes" id="UP000886785">
    <property type="component" value="Unassembled WGS sequence"/>
</dbReference>
<dbReference type="PANTHER" id="PTHR11629">
    <property type="entry name" value="VACUOLAR PROTON ATPASES"/>
    <property type="match status" value="1"/>
</dbReference>
<accession>A0A9D1J0S9</accession>
<dbReference type="Gene3D" id="1.20.1460.20">
    <property type="match status" value="1"/>
</dbReference>
<dbReference type="GO" id="GO:0007035">
    <property type="term" value="P:vacuolar acidification"/>
    <property type="evidence" value="ECO:0007669"/>
    <property type="project" value="TreeGrafter"/>
</dbReference>
<gene>
    <name evidence="10" type="ORF">IAA54_01495</name>
</gene>
<evidence type="ECO:0000256" key="9">
    <source>
        <dbReference type="SAM" id="Phobius"/>
    </source>
</evidence>
<keyword evidence="6" id="KW-0406">Ion transport</keyword>
<evidence type="ECO:0000256" key="1">
    <source>
        <dbReference type="ARBA" id="ARBA00004141"/>
    </source>
</evidence>
<dbReference type="GO" id="GO:0033179">
    <property type="term" value="C:proton-transporting V-type ATPase, V0 domain"/>
    <property type="evidence" value="ECO:0007669"/>
    <property type="project" value="InterPro"/>
</dbReference>
<protein>
    <submittedName>
        <fullName evidence="10">V-type ATP synthase subunit I</fullName>
    </submittedName>
</protein>
<evidence type="ECO:0000256" key="3">
    <source>
        <dbReference type="ARBA" id="ARBA00022448"/>
    </source>
</evidence>
<keyword evidence="7 9" id="KW-0472">Membrane</keyword>
<dbReference type="PANTHER" id="PTHR11629:SF63">
    <property type="entry name" value="V-TYPE PROTON ATPASE SUBUNIT A"/>
    <property type="match status" value="1"/>
</dbReference>
<dbReference type="GO" id="GO:0051117">
    <property type="term" value="F:ATPase binding"/>
    <property type="evidence" value="ECO:0007669"/>
    <property type="project" value="TreeGrafter"/>
</dbReference>
<feature type="transmembrane region" description="Helical" evidence="9">
    <location>
        <begin position="605"/>
        <end position="629"/>
    </location>
</feature>
<keyword evidence="3" id="KW-0813">Transport</keyword>
<sequence length="671" mass="74377">MAVLQMQKISIYALKKDRKAILEYLQRRGVVEITDPETESGVFAQADTQQQRSLLEKNITAAGQAMEVLSGYAKGKKGLLSSFEGRRELTADQYEAAAARIPETRETAERILSLSREIAEGRAEIQRLQTQIDALSPWLSLDIPMQLKGTKRTRVFVGTLPEERTLEQVLTGLAEEAPKVSGIHAEILSTSADQTCLFVICGRKDAFAMEAALRGIGFSYPASPSDKPPKEQCEGLRARIAQAQDRIRRAEEEIRSFADKREDLEFLSDYESMRLEKYQVLGRLRQSRHTFIVEGYVPQREAAALERQLSDRYDAAVEIEPLSDQDDPPVLLENNAFAAPVEPVLESYSMPARGEVDPCTVMAVFYYVLFGLMLSDAAYGLIMVVGCGALLAKFRNMESGMKKTLQMFLYCGISTMFWGVMFGSYFGDVVDVVASTFFGKDVTIPPVWFIPVDEPMRLLVFSFLLGIIHLFAGLAMKLYQLCKAKQYKDALYDVIFWYLLVGGGIIYLLTMDMVVNMLGLGFQLPAAVGNVAAVFAAIGAVGIVFTAGRESRSPFKRLLKGLYGLYNISGYLSDILSYSRLLALGLATGVIASVFNQMGSMAGGGVAGAIVFILVFLIGHTLNIGINVLGAYVHTNRLQYVEFFGKFFEGGGRKFNPFSAKTKYYKIREEN</sequence>
<dbReference type="Gene3D" id="3.30.70.2750">
    <property type="match status" value="1"/>
</dbReference>
<feature type="transmembrane region" description="Helical" evidence="9">
    <location>
        <begin position="404"/>
        <end position="426"/>
    </location>
</feature>
<comment type="subcellular location">
    <subcellularLocation>
        <location evidence="1">Membrane</location>
        <topology evidence="1">Multi-pass membrane protein</topology>
    </subcellularLocation>
</comment>
<evidence type="ECO:0000313" key="10">
    <source>
        <dbReference type="EMBL" id="HIR56319.1"/>
    </source>
</evidence>
<keyword evidence="5 9" id="KW-1133">Transmembrane helix</keyword>
<organism evidence="10 11">
    <name type="scientific">Candidatus Gallacutalibacter pullicola</name>
    <dbReference type="NCBI Taxonomy" id="2840830"/>
    <lineage>
        <taxon>Bacteria</taxon>
        <taxon>Bacillati</taxon>
        <taxon>Bacillota</taxon>
        <taxon>Clostridia</taxon>
        <taxon>Eubacteriales</taxon>
        <taxon>Candidatus Gallacutalibacter</taxon>
    </lineage>
</organism>
<feature type="transmembrane region" description="Helical" evidence="9">
    <location>
        <begin position="458"/>
        <end position="479"/>
    </location>
</feature>
<evidence type="ECO:0000256" key="5">
    <source>
        <dbReference type="ARBA" id="ARBA00022989"/>
    </source>
</evidence>
<evidence type="ECO:0000256" key="8">
    <source>
        <dbReference type="SAM" id="Coils"/>
    </source>
</evidence>
<feature type="transmembrane region" description="Helical" evidence="9">
    <location>
        <begin position="522"/>
        <end position="547"/>
    </location>
</feature>
<evidence type="ECO:0000256" key="4">
    <source>
        <dbReference type="ARBA" id="ARBA00022692"/>
    </source>
</evidence>
<evidence type="ECO:0000313" key="11">
    <source>
        <dbReference type="Proteomes" id="UP000886785"/>
    </source>
</evidence>
<evidence type="ECO:0000256" key="7">
    <source>
        <dbReference type="ARBA" id="ARBA00023136"/>
    </source>
</evidence>
<comment type="similarity">
    <text evidence="2">Belongs to the V-ATPase 116 kDa subunit family.</text>
</comment>
<dbReference type="GO" id="GO:0046961">
    <property type="term" value="F:proton-transporting ATPase activity, rotational mechanism"/>
    <property type="evidence" value="ECO:0007669"/>
    <property type="project" value="InterPro"/>
</dbReference>
<comment type="caution">
    <text evidence="10">The sequence shown here is derived from an EMBL/GenBank/DDBJ whole genome shotgun (WGS) entry which is preliminary data.</text>
</comment>
<feature type="transmembrane region" description="Helical" evidence="9">
    <location>
        <begin position="581"/>
        <end position="599"/>
    </location>
</feature>
<dbReference type="Pfam" id="PF01496">
    <property type="entry name" value="V_ATPase_I"/>
    <property type="match status" value="2"/>
</dbReference>
<dbReference type="InterPro" id="IPR002490">
    <property type="entry name" value="V-ATPase_116kDa_su"/>
</dbReference>
<keyword evidence="8" id="KW-0175">Coiled coil</keyword>
<dbReference type="Gene3D" id="3.30.70.2170">
    <property type="match status" value="1"/>
</dbReference>